<gene>
    <name evidence="2" type="ORF">CFOLD11_40640</name>
</gene>
<dbReference type="GO" id="GO:0003677">
    <property type="term" value="F:DNA binding"/>
    <property type="evidence" value="ECO:0007669"/>
    <property type="project" value="InterPro"/>
</dbReference>
<name>A0A9W5Y6D3_9CLOT</name>
<dbReference type="Pfam" id="PF01610">
    <property type="entry name" value="DDE_Tnp_ISL3"/>
    <property type="match status" value="1"/>
</dbReference>
<keyword evidence="3" id="KW-1185">Reference proteome</keyword>
<dbReference type="PROSITE" id="PS50531">
    <property type="entry name" value="HTH_IS21"/>
    <property type="match status" value="1"/>
</dbReference>
<feature type="domain" description="HTH IS21-type" evidence="1">
    <location>
        <begin position="13"/>
        <end position="74"/>
    </location>
</feature>
<evidence type="ECO:0000259" key="1">
    <source>
        <dbReference type="PROSITE" id="PS50531"/>
    </source>
</evidence>
<evidence type="ECO:0000313" key="3">
    <source>
        <dbReference type="Proteomes" id="UP001057868"/>
    </source>
</evidence>
<dbReference type="InterPro" id="IPR006120">
    <property type="entry name" value="Resolvase_HTH_dom"/>
</dbReference>
<dbReference type="EMBL" id="BQXY01000010">
    <property type="protein sequence ID" value="GKU27237.1"/>
    <property type="molecule type" value="Genomic_DNA"/>
</dbReference>
<accession>A0A9W5Y6D3</accession>
<dbReference type="InterPro" id="IPR047951">
    <property type="entry name" value="Transpos_ISL3"/>
</dbReference>
<dbReference type="InterPro" id="IPR017894">
    <property type="entry name" value="HTH_IS21_transposase_type"/>
</dbReference>
<dbReference type="Gene3D" id="1.10.10.60">
    <property type="entry name" value="Homeodomain-like"/>
    <property type="match status" value="1"/>
</dbReference>
<dbReference type="InterPro" id="IPR002560">
    <property type="entry name" value="Transposase_DDE"/>
</dbReference>
<dbReference type="GO" id="GO:0000150">
    <property type="term" value="F:DNA strand exchange activity"/>
    <property type="evidence" value="ECO:0007669"/>
    <property type="project" value="InterPro"/>
</dbReference>
<protein>
    <recommendedName>
        <fullName evidence="1">HTH IS21-type domain-containing protein</fullName>
    </recommendedName>
</protein>
<evidence type="ECO:0000313" key="2">
    <source>
        <dbReference type="EMBL" id="GKU27237.1"/>
    </source>
</evidence>
<sequence>MYLDNEKISKKKELIRKVKQLYSNGTPIREIAREVAVSRNTVKKYIKIDDIENIRYNNKPTPIYFYKDLIINLLVQKKSYKNILIELRNHGVQYSYSSIAKLAGQLKKEGLPKEFKDKPYIFTRYNLIKIFWNHYNTTSEVYSILASIVDNCPLLDEVFMSIATLREVLDSKNQEILGAWIDYNSNSQIKEIKSFINGVCKDYTSVANAVIYSESNGILEGNVNRLKYIKRSMFGRAGFNLLRNKVLANI</sequence>
<reference evidence="2" key="1">
    <citation type="journal article" date="2023" name="Int. J. Syst. Evol. Microbiol.">
        <title>&lt;i&gt;Clostridium folliculivorans&lt;/i&gt; sp. nov., isolated from soil samples of an organic paddy in Japan.</title>
        <authorList>
            <person name="Tazawa J."/>
            <person name="Kobayashi H."/>
            <person name="Tanizawa Y."/>
            <person name="Uchino A."/>
            <person name="Tanaka F."/>
            <person name="Urashima Y."/>
            <person name="Miura S."/>
            <person name="Sakamoto M."/>
            <person name="Ohkuma M."/>
            <person name="Tohno M."/>
        </authorList>
    </citation>
    <scope>NUCLEOTIDE SEQUENCE</scope>
    <source>
        <strain evidence="2">D1-1</strain>
    </source>
</reference>
<dbReference type="PANTHER" id="PTHR33498:SF1">
    <property type="entry name" value="TRANSPOSASE FOR INSERTION SEQUENCE ELEMENT IS1557"/>
    <property type="match status" value="1"/>
</dbReference>
<dbReference type="AlphaFoldDB" id="A0A9W5Y6D3"/>
<proteinExistence type="predicted"/>
<comment type="caution">
    <text evidence="2">The sequence shown here is derived from an EMBL/GenBank/DDBJ whole genome shotgun (WGS) entry which is preliminary data.</text>
</comment>
<dbReference type="Proteomes" id="UP001057868">
    <property type="component" value="Unassembled WGS sequence"/>
</dbReference>
<organism evidence="2 3">
    <name type="scientific">Clostridium folliculivorans</name>
    <dbReference type="NCBI Taxonomy" id="2886038"/>
    <lineage>
        <taxon>Bacteria</taxon>
        <taxon>Bacillati</taxon>
        <taxon>Bacillota</taxon>
        <taxon>Clostridia</taxon>
        <taxon>Eubacteriales</taxon>
        <taxon>Clostridiaceae</taxon>
        <taxon>Clostridium</taxon>
    </lineage>
</organism>
<dbReference type="Pfam" id="PF02796">
    <property type="entry name" value="HTH_7"/>
    <property type="match status" value="1"/>
</dbReference>
<dbReference type="PANTHER" id="PTHR33498">
    <property type="entry name" value="TRANSPOSASE FOR INSERTION SEQUENCE ELEMENT IS1557"/>
    <property type="match status" value="1"/>
</dbReference>